<evidence type="ECO:0000259" key="5">
    <source>
        <dbReference type="PROSITE" id="PS50931"/>
    </source>
</evidence>
<dbReference type="PROSITE" id="PS50931">
    <property type="entry name" value="HTH_LYSR"/>
    <property type="match status" value="1"/>
</dbReference>
<organism evidence="6 7">
    <name type="scientific">Vibrio tapetis subsp. tapetis</name>
    <dbReference type="NCBI Taxonomy" id="1671868"/>
    <lineage>
        <taxon>Bacteria</taxon>
        <taxon>Pseudomonadati</taxon>
        <taxon>Pseudomonadota</taxon>
        <taxon>Gammaproteobacteria</taxon>
        <taxon>Vibrionales</taxon>
        <taxon>Vibrionaceae</taxon>
        <taxon>Vibrio</taxon>
    </lineage>
</organism>
<dbReference type="GO" id="GO:0000976">
    <property type="term" value="F:transcription cis-regulatory region binding"/>
    <property type="evidence" value="ECO:0007669"/>
    <property type="project" value="TreeGrafter"/>
</dbReference>
<dbReference type="Pfam" id="PF00126">
    <property type="entry name" value="HTH_1"/>
    <property type="match status" value="1"/>
</dbReference>
<dbReference type="PANTHER" id="PTHR30126:SF25">
    <property type="entry name" value="HTH-TYPE TRANSCRIPTIONAL REGULATOR METR"/>
    <property type="match status" value="1"/>
</dbReference>
<name>A0A2N8ZJ91_9VIBR</name>
<protein>
    <submittedName>
        <fullName evidence="6">Transcriptional regulator MetR</fullName>
    </submittedName>
</protein>
<evidence type="ECO:0000256" key="3">
    <source>
        <dbReference type="ARBA" id="ARBA00023125"/>
    </source>
</evidence>
<dbReference type="Gene3D" id="3.40.190.10">
    <property type="entry name" value="Periplasmic binding protein-like II"/>
    <property type="match status" value="2"/>
</dbReference>
<dbReference type="CDD" id="cd05466">
    <property type="entry name" value="PBP2_LTTR_substrate"/>
    <property type="match status" value="1"/>
</dbReference>
<dbReference type="SUPFAM" id="SSF46785">
    <property type="entry name" value="Winged helix' DNA-binding domain"/>
    <property type="match status" value="1"/>
</dbReference>
<evidence type="ECO:0000256" key="1">
    <source>
        <dbReference type="ARBA" id="ARBA00009437"/>
    </source>
</evidence>
<sequence>MRLDIKHWEMLKAIDDAGTLRQAAHTLGITQSALSHRLAEAERRLGGPLFEREGRRLKQTSAGRAMIQTANQVIPVLQRAEFDFQKMALNEKTVVRFGVAAYSCYYWLPSFLKVMSKKEPHIQLELVASATQFPLKNLQDGSVDVVLAPGFLVIPGVDSTPVFQDELVLISHPQHALSTKNFIEARDLEGEDYLTYSKSAQPGFEYERFIRPSGVVPYLVTVVEVTDAIVELVASGFGVSILSQWAVQSAINSGKVMSASLGKEKLTLDWSALVRESETERSAARVVSDRLAQWFQASAN</sequence>
<dbReference type="GO" id="GO:0003700">
    <property type="term" value="F:DNA-binding transcription factor activity"/>
    <property type="evidence" value="ECO:0007669"/>
    <property type="project" value="InterPro"/>
</dbReference>
<dbReference type="Proteomes" id="UP000235828">
    <property type="component" value="Chromosome B"/>
</dbReference>
<dbReference type="EMBL" id="LT960612">
    <property type="protein sequence ID" value="SON51936.1"/>
    <property type="molecule type" value="Genomic_DNA"/>
</dbReference>
<dbReference type="Gene3D" id="1.10.10.10">
    <property type="entry name" value="Winged helix-like DNA-binding domain superfamily/Winged helix DNA-binding domain"/>
    <property type="match status" value="1"/>
</dbReference>
<evidence type="ECO:0000256" key="2">
    <source>
        <dbReference type="ARBA" id="ARBA00023015"/>
    </source>
</evidence>
<keyword evidence="2" id="KW-0805">Transcription regulation</keyword>
<keyword evidence="7" id="KW-1185">Reference proteome</keyword>
<comment type="similarity">
    <text evidence="1">Belongs to the LysR transcriptional regulatory family.</text>
</comment>
<dbReference type="InterPro" id="IPR036390">
    <property type="entry name" value="WH_DNA-bd_sf"/>
</dbReference>
<evidence type="ECO:0000313" key="7">
    <source>
        <dbReference type="Proteomes" id="UP000235828"/>
    </source>
</evidence>
<evidence type="ECO:0000256" key="4">
    <source>
        <dbReference type="ARBA" id="ARBA00023163"/>
    </source>
</evidence>
<gene>
    <name evidence="6" type="ORF">VTAP4600_B0325</name>
</gene>
<dbReference type="Pfam" id="PF03466">
    <property type="entry name" value="LysR_substrate"/>
    <property type="match status" value="1"/>
</dbReference>
<dbReference type="InterPro" id="IPR036388">
    <property type="entry name" value="WH-like_DNA-bd_sf"/>
</dbReference>
<dbReference type="AlphaFoldDB" id="A0A2N8ZJ91"/>
<dbReference type="SUPFAM" id="SSF53850">
    <property type="entry name" value="Periplasmic binding protein-like II"/>
    <property type="match status" value="1"/>
</dbReference>
<dbReference type="InterPro" id="IPR000847">
    <property type="entry name" value="LysR_HTH_N"/>
</dbReference>
<dbReference type="RefSeq" id="WP_197708690.1">
    <property type="nucleotide sequence ID" value="NZ_LT960612.1"/>
</dbReference>
<dbReference type="PANTHER" id="PTHR30126">
    <property type="entry name" value="HTH-TYPE TRANSCRIPTIONAL REGULATOR"/>
    <property type="match status" value="1"/>
</dbReference>
<accession>A0A2N8ZJ91</accession>
<keyword evidence="3" id="KW-0238">DNA-binding</keyword>
<reference evidence="6 7" key="1">
    <citation type="submission" date="2017-10" db="EMBL/GenBank/DDBJ databases">
        <authorList>
            <person name="Banno H."/>
            <person name="Chua N.-H."/>
        </authorList>
    </citation>
    <scope>NUCLEOTIDE SEQUENCE [LARGE SCALE GENOMIC DNA]</scope>
    <source>
        <strain evidence="6">Vibrio tapetis CECT4600</strain>
    </source>
</reference>
<dbReference type="InterPro" id="IPR005119">
    <property type="entry name" value="LysR_subst-bd"/>
</dbReference>
<dbReference type="KEGG" id="vta:B0325"/>
<evidence type="ECO:0000313" key="6">
    <source>
        <dbReference type="EMBL" id="SON51936.1"/>
    </source>
</evidence>
<feature type="domain" description="HTH lysR-type" evidence="5">
    <location>
        <begin position="3"/>
        <end position="60"/>
    </location>
</feature>
<proteinExistence type="inferred from homology"/>
<keyword evidence="4" id="KW-0804">Transcription</keyword>